<comment type="caution">
    <text evidence="1">The sequence shown here is derived from an EMBL/GenBank/DDBJ whole genome shotgun (WGS) entry which is preliminary data.</text>
</comment>
<organism evidence="1 2">
    <name type="scientific">Streblomastix strix</name>
    <dbReference type="NCBI Taxonomy" id="222440"/>
    <lineage>
        <taxon>Eukaryota</taxon>
        <taxon>Metamonada</taxon>
        <taxon>Preaxostyla</taxon>
        <taxon>Oxymonadida</taxon>
        <taxon>Streblomastigidae</taxon>
        <taxon>Streblomastix</taxon>
    </lineage>
</organism>
<dbReference type="AlphaFoldDB" id="A0A5J4U030"/>
<proteinExistence type="predicted"/>
<evidence type="ECO:0000313" key="2">
    <source>
        <dbReference type="Proteomes" id="UP000324800"/>
    </source>
</evidence>
<dbReference type="EMBL" id="SNRW01022585">
    <property type="protein sequence ID" value="KAA6363698.1"/>
    <property type="molecule type" value="Genomic_DNA"/>
</dbReference>
<reference evidence="1 2" key="1">
    <citation type="submission" date="2019-03" db="EMBL/GenBank/DDBJ databases">
        <title>Single cell metagenomics reveals metabolic interactions within the superorganism composed of flagellate Streblomastix strix and complex community of Bacteroidetes bacteria on its surface.</title>
        <authorList>
            <person name="Treitli S.C."/>
            <person name="Kolisko M."/>
            <person name="Husnik F."/>
            <person name="Keeling P."/>
            <person name="Hampl V."/>
        </authorList>
    </citation>
    <scope>NUCLEOTIDE SEQUENCE [LARGE SCALE GENOMIC DNA]</scope>
    <source>
        <strain evidence="1">ST1C</strain>
    </source>
</reference>
<evidence type="ECO:0008006" key="3">
    <source>
        <dbReference type="Google" id="ProtNLM"/>
    </source>
</evidence>
<accession>A0A5J4U030</accession>
<name>A0A5J4U030_9EUKA</name>
<dbReference type="Proteomes" id="UP000324800">
    <property type="component" value="Unassembled WGS sequence"/>
</dbReference>
<protein>
    <recommendedName>
        <fullName evidence="3">PB1 domain-containing protein</fullName>
    </recommendedName>
</protein>
<sequence>MKPAEFLSAIGTAHGLAADAQCFLQYMYENGDRIQITIDNDLAAALAQIQAKETFHMFVGSGENVGLITPFILAINDASSRI</sequence>
<evidence type="ECO:0000313" key="1">
    <source>
        <dbReference type="EMBL" id="KAA6363698.1"/>
    </source>
</evidence>
<gene>
    <name evidence="1" type="ORF">EZS28_040775</name>
</gene>